<feature type="transmembrane region" description="Helical" evidence="5">
    <location>
        <begin position="286"/>
        <end position="308"/>
    </location>
</feature>
<dbReference type="EMBL" id="AVPG01000007">
    <property type="protein sequence ID" value="KGX87350.1"/>
    <property type="molecule type" value="Genomic_DNA"/>
</dbReference>
<reference evidence="6 7" key="1">
    <citation type="submission" date="2013-08" db="EMBL/GenBank/DDBJ databases">
        <authorList>
            <person name="Huang J."/>
            <person name="Wang G."/>
        </authorList>
    </citation>
    <scope>NUCLEOTIDE SEQUENCE [LARGE SCALE GENOMIC DNA]</scope>
    <source>
        <strain evidence="6 7">JSM 072002</strain>
    </source>
</reference>
<dbReference type="GO" id="GO:0009847">
    <property type="term" value="P:spore germination"/>
    <property type="evidence" value="ECO:0007669"/>
    <property type="project" value="UniProtKB-UniRule"/>
</dbReference>
<name>A0A0A5G8A8_9BACI</name>
<keyword evidence="5" id="KW-1133">Transmembrane helix</keyword>
<evidence type="ECO:0000256" key="4">
    <source>
        <dbReference type="PIRNR" id="PIRNR005690"/>
    </source>
</evidence>
<keyword evidence="7" id="KW-1185">Reference proteome</keyword>
<protein>
    <submittedName>
        <fullName evidence="6">Spore germination protein</fullName>
    </submittedName>
</protein>
<dbReference type="eggNOG" id="COG0619">
    <property type="taxonomic scope" value="Bacteria"/>
</dbReference>
<keyword evidence="5" id="KW-0812">Transmembrane</keyword>
<dbReference type="AlphaFoldDB" id="A0A0A5G8A8"/>
<keyword evidence="3 4" id="KW-0472">Membrane</keyword>
<dbReference type="RefSeq" id="WP_036833512.1">
    <property type="nucleotide sequence ID" value="NZ_AVPG01000007.1"/>
</dbReference>
<evidence type="ECO:0000256" key="3">
    <source>
        <dbReference type="ARBA" id="ARBA00023136"/>
    </source>
</evidence>
<dbReference type="PANTHER" id="PTHR22550:SF5">
    <property type="entry name" value="LEUCINE ZIPPER PROTEIN 4"/>
    <property type="match status" value="1"/>
</dbReference>
<dbReference type="Proteomes" id="UP000030401">
    <property type="component" value="Unassembled WGS sequence"/>
</dbReference>
<evidence type="ECO:0000313" key="7">
    <source>
        <dbReference type="Proteomes" id="UP000030401"/>
    </source>
</evidence>
<evidence type="ECO:0000313" key="6">
    <source>
        <dbReference type="EMBL" id="KGX87350.1"/>
    </source>
</evidence>
<proteinExistence type="inferred from homology"/>
<dbReference type="STRING" id="1385512.N784_15700"/>
<dbReference type="InterPro" id="IPR050768">
    <property type="entry name" value="UPF0353/GerABKA_families"/>
</dbReference>
<comment type="caution">
    <text evidence="6">The sequence shown here is derived from an EMBL/GenBank/DDBJ whole genome shotgun (WGS) entry which is preliminary data.</text>
</comment>
<evidence type="ECO:0000256" key="2">
    <source>
        <dbReference type="ARBA" id="ARBA00005278"/>
    </source>
</evidence>
<organism evidence="6 7">
    <name type="scientific">Pontibacillus litoralis JSM 072002</name>
    <dbReference type="NCBI Taxonomy" id="1385512"/>
    <lineage>
        <taxon>Bacteria</taxon>
        <taxon>Bacillati</taxon>
        <taxon>Bacillota</taxon>
        <taxon>Bacilli</taxon>
        <taxon>Bacillales</taxon>
        <taxon>Bacillaceae</taxon>
        <taxon>Pontibacillus</taxon>
    </lineage>
</organism>
<comment type="similarity">
    <text evidence="2 4">Belongs to the GerABKA family.</text>
</comment>
<evidence type="ECO:0000256" key="1">
    <source>
        <dbReference type="ARBA" id="ARBA00004141"/>
    </source>
</evidence>
<sequence>MWKRKKNRPHFPCSIEVLHNQFKSALHDSPDLEMVTYTIGRKQVAIFYISYQINKKELHKHILSTIVQLPSQHAHYQHLLNTIPIAGRSYEALTPIIKSLLQGHCCVYIEHDDQALTYAISEVKQRSVDKAENESLIYGPQLSFTESLETNLNIVQWRLNTGDLEADKLMVGERIPTEVRVVYLKSLANEENVQTVTQRINDLVIDDVIDTSVLAQLIEDKSTSMFPQSLQTELPDRLCYEIKKGRIGILLDKSPHVLIVPISIFNLLESTEDVYMRWNMGTFLRILRIIATILSILLTPAYVAALTYHYEVIPSSLLVSLGQSRSNVPFPPLIEALLLELVIELLREAGVRLPTKVGQTMGIVGGIVLGQAAVQAGFTSNILIIIIALSALGSFTAPNYMMGTAIRIIRFPTIIMAGLWGFIGIFAACAFFIIHLLRLSSLGRPYLEPIYPFILKDVNNNFFRLPWNKNNTRPLASQPKDSFRFSSLKAKEKKDIDE</sequence>
<dbReference type="GO" id="GO:0005886">
    <property type="term" value="C:plasma membrane"/>
    <property type="evidence" value="ECO:0007669"/>
    <property type="project" value="UniProtKB-SubCell"/>
</dbReference>
<evidence type="ECO:0000256" key="5">
    <source>
        <dbReference type="SAM" id="Phobius"/>
    </source>
</evidence>
<feature type="transmembrane region" description="Helical" evidence="5">
    <location>
        <begin position="382"/>
        <end position="402"/>
    </location>
</feature>
<dbReference type="OrthoDB" id="9772630at2"/>
<dbReference type="InterPro" id="IPR004995">
    <property type="entry name" value="Spore_Ger"/>
</dbReference>
<dbReference type="Pfam" id="PF03323">
    <property type="entry name" value="GerA"/>
    <property type="match status" value="1"/>
</dbReference>
<gene>
    <name evidence="6" type="ORF">N784_15700</name>
</gene>
<feature type="transmembrane region" description="Helical" evidence="5">
    <location>
        <begin position="414"/>
        <end position="437"/>
    </location>
</feature>
<comment type="subcellular location">
    <subcellularLocation>
        <location evidence="4">Cell membrane</location>
    </subcellularLocation>
    <subcellularLocation>
        <location evidence="1">Membrane</location>
        <topology evidence="1">Multi-pass membrane protein</topology>
    </subcellularLocation>
</comment>
<dbReference type="PANTHER" id="PTHR22550">
    <property type="entry name" value="SPORE GERMINATION PROTEIN"/>
    <property type="match status" value="1"/>
</dbReference>
<dbReference type="PIRSF" id="PIRSF005690">
    <property type="entry name" value="GerBA"/>
    <property type="match status" value="1"/>
</dbReference>
<accession>A0A0A5G8A8</accession>